<protein>
    <recommendedName>
        <fullName evidence="1">Increased DNA methylation 1 C-terminal domain-containing protein</fullName>
    </recommendedName>
</protein>
<accession>A0A540M8Y3</accession>
<comment type="caution">
    <text evidence="2">The sequence shown here is derived from an EMBL/GenBank/DDBJ whole genome shotgun (WGS) entry which is preliminary data.</text>
</comment>
<proteinExistence type="predicted"/>
<reference evidence="2 3" key="1">
    <citation type="journal article" date="2019" name="G3 (Bethesda)">
        <title>Sequencing of a Wild Apple (Malus baccata) Genome Unravels the Differences Between Cultivated and Wild Apple Species Regarding Disease Resistance and Cold Tolerance.</title>
        <authorList>
            <person name="Chen X."/>
        </authorList>
    </citation>
    <scope>NUCLEOTIDE SEQUENCE [LARGE SCALE GENOMIC DNA]</scope>
    <source>
        <strain evidence="3">cv. Shandingzi</strain>
        <tissue evidence="2">Leaves</tissue>
    </source>
</reference>
<sequence>MAEMTFVATQESYRKKGLYPKLLAGAAIESALRTLRVKDLVIPFPSAAEAVEMYTAHSKGS</sequence>
<evidence type="ECO:0000313" key="2">
    <source>
        <dbReference type="EMBL" id="TQD95210.1"/>
    </source>
</evidence>
<dbReference type="EMBL" id="VIEB01000322">
    <property type="protein sequence ID" value="TQD95210.1"/>
    <property type="molecule type" value="Genomic_DNA"/>
</dbReference>
<dbReference type="AlphaFoldDB" id="A0A540M8Y3"/>
<dbReference type="Proteomes" id="UP000315295">
    <property type="component" value="Unassembled WGS sequence"/>
</dbReference>
<gene>
    <name evidence="2" type="ORF">C1H46_019184</name>
</gene>
<evidence type="ECO:0000259" key="1">
    <source>
        <dbReference type="Pfam" id="PF23209"/>
    </source>
</evidence>
<feature type="domain" description="Increased DNA methylation 1 C-terminal" evidence="1">
    <location>
        <begin position="1"/>
        <end position="56"/>
    </location>
</feature>
<keyword evidence="3" id="KW-1185">Reference proteome</keyword>
<dbReference type="InterPro" id="IPR056511">
    <property type="entry name" value="IDM1_C"/>
</dbReference>
<name>A0A540M8Y3_MALBA</name>
<dbReference type="Pfam" id="PF23209">
    <property type="entry name" value="IDM1_C"/>
    <property type="match status" value="1"/>
</dbReference>
<evidence type="ECO:0000313" key="3">
    <source>
        <dbReference type="Proteomes" id="UP000315295"/>
    </source>
</evidence>
<organism evidence="2 3">
    <name type="scientific">Malus baccata</name>
    <name type="common">Siberian crab apple</name>
    <name type="synonym">Pyrus baccata</name>
    <dbReference type="NCBI Taxonomy" id="106549"/>
    <lineage>
        <taxon>Eukaryota</taxon>
        <taxon>Viridiplantae</taxon>
        <taxon>Streptophyta</taxon>
        <taxon>Embryophyta</taxon>
        <taxon>Tracheophyta</taxon>
        <taxon>Spermatophyta</taxon>
        <taxon>Magnoliopsida</taxon>
        <taxon>eudicotyledons</taxon>
        <taxon>Gunneridae</taxon>
        <taxon>Pentapetalae</taxon>
        <taxon>rosids</taxon>
        <taxon>fabids</taxon>
        <taxon>Rosales</taxon>
        <taxon>Rosaceae</taxon>
        <taxon>Amygdaloideae</taxon>
        <taxon>Maleae</taxon>
        <taxon>Malus</taxon>
    </lineage>
</organism>